<evidence type="ECO:0000256" key="3">
    <source>
        <dbReference type="ARBA" id="ARBA00022454"/>
    </source>
</evidence>
<evidence type="ECO:0000256" key="2">
    <source>
        <dbReference type="ARBA" id="ARBA00004604"/>
    </source>
</evidence>
<dbReference type="GO" id="GO:0003691">
    <property type="term" value="F:double-stranded telomeric DNA binding"/>
    <property type="evidence" value="ECO:0007669"/>
    <property type="project" value="InterPro"/>
</dbReference>
<dbReference type="CDD" id="cd00073">
    <property type="entry name" value="H15"/>
    <property type="match status" value="1"/>
</dbReference>
<dbReference type="InterPro" id="IPR017930">
    <property type="entry name" value="Myb_dom"/>
</dbReference>
<dbReference type="PANTHER" id="PTHR46267:SF8">
    <property type="entry name" value="TELOMERE REPEAT-BINDING FACTOR 1"/>
    <property type="match status" value="1"/>
</dbReference>
<dbReference type="FunFam" id="1.10.10.60:FF:000168">
    <property type="entry name" value="Telomere repeat-binding factor 1"/>
    <property type="match status" value="1"/>
</dbReference>
<feature type="domain" description="Myb-like" evidence="11">
    <location>
        <begin position="5"/>
        <end position="57"/>
    </location>
</feature>
<accession>A0A4Y7J3R2</accession>
<dbReference type="GO" id="GO:0000786">
    <property type="term" value="C:nucleosome"/>
    <property type="evidence" value="ECO:0007669"/>
    <property type="project" value="InterPro"/>
</dbReference>
<keyword evidence="15" id="KW-1185">Reference proteome</keyword>
<dbReference type="Proteomes" id="UP000316621">
    <property type="component" value="Chromosome 3"/>
</dbReference>
<feature type="domain" description="HTH myb-type" evidence="12">
    <location>
        <begin position="1"/>
        <end position="61"/>
    </location>
</feature>
<dbReference type="SUPFAM" id="SSF46689">
    <property type="entry name" value="Homeodomain-like"/>
    <property type="match status" value="1"/>
</dbReference>
<keyword evidence="6" id="KW-0238">DNA-binding</keyword>
<evidence type="ECO:0000256" key="4">
    <source>
        <dbReference type="ARBA" id="ARBA00023015"/>
    </source>
</evidence>
<dbReference type="Gene3D" id="1.10.10.10">
    <property type="entry name" value="Winged helix-like DNA-binding domain superfamily/Winged helix DNA-binding domain"/>
    <property type="match status" value="1"/>
</dbReference>
<evidence type="ECO:0000256" key="6">
    <source>
        <dbReference type="ARBA" id="ARBA00023125"/>
    </source>
</evidence>
<evidence type="ECO:0000256" key="5">
    <source>
        <dbReference type="ARBA" id="ARBA00023054"/>
    </source>
</evidence>
<dbReference type="InterPro" id="IPR005818">
    <property type="entry name" value="Histone_H1/H5_H15"/>
</dbReference>
<dbReference type="SMART" id="SM00717">
    <property type="entry name" value="SANT"/>
    <property type="match status" value="1"/>
</dbReference>
<dbReference type="InterPro" id="IPR001005">
    <property type="entry name" value="SANT/Myb"/>
</dbReference>
<dbReference type="Gramene" id="RZC54710">
    <property type="protein sequence ID" value="RZC54710"/>
    <property type="gene ID" value="C5167_013564"/>
</dbReference>
<evidence type="ECO:0000256" key="10">
    <source>
        <dbReference type="SAM" id="MobiDB-lite"/>
    </source>
</evidence>
<feature type="region of interest" description="Disordered" evidence="10">
    <location>
        <begin position="60"/>
        <end position="86"/>
    </location>
</feature>
<dbReference type="GO" id="GO:0005730">
    <property type="term" value="C:nucleolus"/>
    <property type="evidence" value="ECO:0007669"/>
    <property type="project" value="UniProtKB-SubCell"/>
</dbReference>
<dbReference type="InterPro" id="IPR036388">
    <property type="entry name" value="WH-like_DNA-bd_sf"/>
</dbReference>
<keyword evidence="4" id="KW-0805">Transcription regulation</keyword>
<evidence type="ECO:0000313" key="15">
    <source>
        <dbReference type="Proteomes" id="UP000316621"/>
    </source>
</evidence>
<dbReference type="STRING" id="3469.A0A4Y7J3R2"/>
<keyword evidence="7" id="KW-0804">Transcription</keyword>
<keyword evidence="3" id="KW-0158">Chromosome</keyword>
<dbReference type="SUPFAM" id="SSF46785">
    <property type="entry name" value="Winged helix' DNA-binding domain"/>
    <property type="match status" value="1"/>
</dbReference>
<evidence type="ECO:0000259" key="11">
    <source>
        <dbReference type="PROSITE" id="PS50090"/>
    </source>
</evidence>
<evidence type="ECO:0008006" key="16">
    <source>
        <dbReference type="Google" id="ProtNLM"/>
    </source>
</evidence>
<evidence type="ECO:0000256" key="1">
    <source>
        <dbReference type="ARBA" id="ARBA00004286"/>
    </source>
</evidence>
<dbReference type="AlphaFoldDB" id="A0A4Y7J3R2"/>
<dbReference type="Pfam" id="PF00249">
    <property type="entry name" value="Myb_DNA-binding"/>
    <property type="match status" value="1"/>
</dbReference>
<dbReference type="GO" id="GO:0006334">
    <property type="term" value="P:nucleosome assembly"/>
    <property type="evidence" value="ECO:0007669"/>
    <property type="project" value="InterPro"/>
</dbReference>
<dbReference type="PROSITE" id="PS51504">
    <property type="entry name" value="H15"/>
    <property type="match status" value="1"/>
</dbReference>
<evidence type="ECO:0000256" key="8">
    <source>
        <dbReference type="ARBA" id="ARBA00023242"/>
    </source>
</evidence>
<evidence type="ECO:0000313" key="14">
    <source>
        <dbReference type="EMBL" id="RZC54710.1"/>
    </source>
</evidence>
<gene>
    <name evidence="14" type="ORF">C5167_013564</name>
</gene>
<dbReference type="SMART" id="SM00526">
    <property type="entry name" value="H15"/>
    <property type="match status" value="1"/>
</dbReference>
<protein>
    <recommendedName>
        <fullName evidence="16">MYB transcription factor</fullName>
    </recommendedName>
</protein>
<organism evidence="14 15">
    <name type="scientific">Papaver somniferum</name>
    <name type="common">Opium poppy</name>
    <dbReference type="NCBI Taxonomy" id="3469"/>
    <lineage>
        <taxon>Eukaryota</taxon>
        <taxon>Viridiplantae</taxon>
        <taxon>Streptophyta</taxon>
        <taxon>Embryophyta</taxon>
        <taxon>Tracheophyta</taxon>
        <taxon>Spermatophyta</taxon>
        <taxon>Magnoliopsida</taxon>
        <taxon>Ranunculales</taxon>
        <taxon>Papaveraceae</taxon>
        <taxon>Papaveroideae</taxon>
        <taxon>Papaver</taxon>
    </lineage>
</organism>
<dbReference type="PROSITE" id="PS50090">
    <property type="entry name" value="MYB_LIKE"/>
    <property type="match status" value="1"/>
</dbReference>
<proteinExistence type="predicted"/>
<evidence type="ECO:0000259" key="12">
    <source>
        <dbReference type="PROSITE" id="PS51294"/>
    </source>
</evidence>
<dbReference type="Gene3D" id="1.10.10.60">
    <property type="entry name" value="Homeodomain-like"/>
    <property type="match status" value="1"/>
</dbReference>
<feature type="domain" description="H15" evidence="13">
    <location>
        <begin position="138"/>
        <end position="206"/>
    </location>
</feature>
<dbReference type="InterPro" id="IPR044597">
    <property type="entry name" value="SMH1-6"/>
</dbReference>
<feature type="compositionally biased region" description="Basic and acidic residues" evidence="10">
    <location>
        <begin position="66"/>
        <end position="86"/>
    </location>
</feature>
<evidence type="ECO:0000256" key="9">
    <source>
        <dbReference type="SAM" id="Coils"/>
    </source>
</evidence>
<dbReference type="EMBL" id="CM010717">
    <property type="protein sequence ID" value="RZC54710.1"/>
    <property type="molecule type" value="Genomic_DNA"/>
</dbReference>
<sequence length="380" mass="42030">MGAPKQKWTAAEEAALRAGILKHGLGKWRQILKDPEFSGILILRSNVDLKDKWRNIQAPRSFSSADRPDTLYRPETPDLSRARSGYEKSQLKVEPYESPFALSWEARSWEAQSDDDIVDVKPIPVAVETLSESGSTQSNLRLDSLIIEAIANLKERNGSNRTSIATYIEDHYCAPPNFRRILSEKLKRFIASGKLIKVNRNYRIASNSVSSVSFEKSKTCEMRLLEAKQDDSPNIDKEPERMVPEAKQDDSPNIVKEPERMVPEAKQDDSPNIDKDGDKIITRTCINTELAEMRFMTAQQAFAAAARAAAAADEWMAIAEQAAMEAEAAEADAEAAMMTLRARNASDRIENPDVVIAPKCGDAVGSLCLKGALHASHGDG</sequence>
<keyword evidence="5 9" id="KW-0175">Coiled coil</keyword>
<dbReference type="InterPro" id="IPR009057">
    <property type="entry name" value="Homeodomain-like_sf"/>
</dbReference>
<dbReference type="PROSITE" id="PS51294">
    <property type="entry name" value="HTH_MYB"/>
    <property type="match status" value="1"/>
</dbReference>
<dbReference type="CDD" id="cd11660">
    <property type="entry name" value="SANT_TRF"/>
    <property type="match status" value="1"/>
</dbReference>
<dbReference type="PANTHER" id="PTHR46267">
    <property type="entry name" value="SINGLE MYB HISTONE 4"/>
    <property type="match status" value="1"/>
</dbReference>
<evidence type="ECO:0000256" key="7">
    <source>
        <dbReference type="ARBA" id="ARBA00023163"/>
    </source>
</evidence>
<dbReference type="Pfam" id="PF00538">
    <property type="entry name" value="Linker_histone"/>
    <property type="match status" value="1"/>
</dbReference>
<feature type="region of interest" description="Disordered" evidence="10">
    <location>
        <begin position="228"/>
        <end position="277"/>
    </location>
</feature>
<dbReference type="InterPro" id="IPR036390">
    <property type="entry name" value="WH_DNA-bd_sf"/>
</dbReference>
<feature type="coiled-coil region" evidence="9">
    <location>
        <begin position="316"/>
        <end position="343"/>
    </location>
</feature>
<reference evidence="14 15" key="1">
    <citation type="journal article" date="2018" name="Science">
        <title>The opium poppy genome and morphinan production.</title>
        <authorList>
            <person name="Guo L."/>
            <person name="Winzer T."/>
            <person name="Yang X."/>
            <person name="Li Y."/>
            <person name="Ning Z."/>
            <person name="He Z."/>
            <person name="Teodor R."/>
            <person name="Lu Y."/>
            <person name="Bowser T.A."/>
            <person name="Graham I.A."/>
            <person name="Ye K."/>
        </authorList>
    </citation>
    <scope>NUCLEOTIDE SEQUENCE [LARGE SCALE GENOMIC DNA]</scope>
    <source>
        <strain evidence="15">cv. HN1</strain>
        <tissue evidence="14">Leaves</tissue>
    </source>
</reference>
<comment type="subcellular location">
    <subcellularLocation>
        <location evidence="1">Chromosome</location>
    </subcellularLocation>
    <subcellularLocation>
        <location evidence="2">Nucleus</location>
        <location evidence="2">Nucleolus</location>
    </subcellularLocation>
</comment>
<name>A0A4Y7J3R2_PAPSO</name>
<evidence type="ECO:0000259" key="13">
    <source>
        <dbReference type="PROSITE" id="PS51504"/>
    </source>
</evidence>
<keyword evidence="8" id="KW-0539">Nucleus</keyword>